<comment type="caution">
    <text evidence="2">The sequence shown here is derived from an EMBL/GenBank/DDBJ whole genome shotgun (WGS) entry which is preliminary data.</text>
</comment>
<dbReference type="InterPro" id="IPR013216">
    <property type="entry name" value="Methyltransf_11"/>
</dbReference>
<organism evidence="2 3">
    <name type="scientific">Paenibacillus glacialis</name>
    <dbReference type="NCBI Taxonomy" id="494026"/>
    <lineage>
        <taxon>Bacteria</taxon>
        <taxon>Bacillati</taxon>
        <taxon>Bacillota</taxon>
        <taxon>Bacilli</taxon>
        <taxon>Bacillales</taxon>
        <taxon>Paenibacillaceae</taxon>
        <taxon>Paenibacillus</taxon>
    </lineage>
</organism>
<dbReference type="CDD" id="cd02440">
    <property type="entry name" value="AdoMet_MTases"/>
    <property type="match status" value="1"/>
</dbReference>
<dbReference type="STRING" id="494026.PGLA_17645"/>
<dbReference type="InterPro" id="IPR050508">
    <property type="entry name" value="Methyltransf_Superfamily"/>
</dbReference>
<dbReference type="InterPro" id="IPR029063">
    <property type="entry name" value="SAM-dependent_MTases_sf"/>
</dbReference>
<keyword evidence="3" id="KW-1185">Reference proteome</keyword>
<protein>
    <recommendedName>
        <fullName evidence="1">Methyltransferase type 11 domain-containing protein</fullName>
    </recommendedName>
</protein>
<dbReference type="PANTHER" id="PTHR42912">
    <property type="entry name" value="METHYLTRANSFERASE"/>
    <property type="match status" value="1"/>
</dbReference>
<dbReference type="PANTHER" id="PTHR42912:SF93">
    <property type="entry name" value="N6-ADENOSINE-METHYLTRANSFERASE TMT1A"/>
    <property type="match status" value="1"/>
</dbReference>
<dbReference type="GO" id="GO:0008757">
    <property type="term" value="F:S-adenosylmethionine-dependent methyltransferase activity"/>
    <property type="evidence" value="ECO:0007669"/>
    <property type="project" value="InterPro"/>
</dbReference>
<dbReference type="AlphaFoldDB" id="A0A168JLH6"/>
<accession>A0A168JLH6</accession>
<feature type="domain" description="Methyltransferase type 11" evidence="1">
    <location>
        <begin position="32"/>
        <end position="132"/>
    </location>
</feature>
<evidence type="ECO:0000259" key="1">
    <source>
        <dbReference type="Pfam" id="PF08241"/>
    </source>
</evidence>
<dbReference type="SUPFAM" id="SSF53335">
    <property type="entry name" value="S-adenosyl-L-methionine-dependent methyltransferases"/>
    <property type="match status" value="1"/>
</dbReference>
<proteinExistence type="predicted"/>
<gene>
    <name evidence="2" type="ORF">PGLA_17645</name>
</gene>
<dbReference type="Gene3D" id="3.40.50.150">
    <property type="entry name" value="Vaccinia Virus protein VP39"/>
    <property type="match status" value="1"/>
</dbReference>
<dbReference type="EMBL" id="LVJH01000034">
    <property type="protein sequence ID" value="OAB40794.1"/>
    <property type="molecule type" value="Genomic_DNA"/>
</dbReference>
<dbReference type="Pfam" id="PF08241">
    <property type="entry name" value="Methyltransf_11"/>
    <property type="match status" value="1"/>
</dbReference>
<sequence length="204" mass="23404">MNMELQEQFGNIDIYLFDQLLKGNITKDMKILDAGCGSGRNLRYLLQSGYNVYALDRSEEAIQHVQRLGEKLVPQWSREQARVESLDNMSFADESFDFIISSAVLHFAEHEGHFDQMVQELWRVLKPGGRLFARLASSIGIEELVKPLGNQRYLLPDGSTRFLVDEDQLMRITTALQGELFEPIKTTIVAGQRCMTTWCVRKRT</sequence>
<name>A0A168JLH6_9BACL</name>
<evidence type="ECO:0000313" key="3">
    <source>
        <dbReference type="Proteomes" id="UP000076967"/>
    </source>
</evidence>
<dbReference type="Proteomes" id="UP000076967">
    <property type="component" value="Unassembled WGS sequence"/>
</dbReference>
<evidence type="ECO:0000313" key="2">
    <source>
        <dbReference type="EMBL" id="OAB40794.1"/>
    </source>
</evidence>
<dbReference type="RefSeq" id="WP_068535370.1">
    <property type="nucleotide sequence ID" value="NZ_LVJH01000034.1"/>
</dbReference>
<dbReference type="OrthoDB" id="9804312at2"/>
<reference evidence="2 3" key="1">
    <citation type="submission" date="2016-03" db="EMBL/GenBank/DDBJ databases">
        <title>Draft genome sequence of Paenibacillus glacialis DSM 22343.</title>
        <authorList>
            <person name="Shin S.-K."/>
            <person name="Yi H."/>
        </authorList>
    </citation>
    <scope>NUCLEOTIDE SEQUENCE [LARGE SCALE GENOMIC DNA]</scope>
    <source>
        <strain evidence="2 3">DSM 22343</strain>
    </source>
</reference>